<gene>
    <name evidence="4" type="primary">mop1</name>
    <name evidence="4" type="ORF">sm9_0915</name>
</gene>
<keyword evidence="5" id="KW-1185">Reference proteome</keyword>
<evidence type="ECO:0000259" key="3">
    <source>
        <dbReference type="PROSITE" id="PS51866"/>
    </source>
</evidence>
<dbReference type="InterPro" id="IPR004606">
    <property type="entry name" value="Mop_domain"/>
</dbReference>
<dbReference type="InterPro" id="IPR008995">
    <property type="entry name" value="Mo/tungstate-bd_C_term_dom"/>
</dbReference>
<evidence type="ECO:0000256" key="1">
    <source>
        <dbReference type="ARBA" id="ARBA00004202"/>
    </source>
</evidence>
<dbReference type="Pfam" id="PF03459">
    <property type="entry name" value="TOBE"/>
    <property type="match status" value="1"/>
</dbReference>
<dbReference type="NCBIfam" id="TIGR00638">
    <property type="entry name" value="Mop"/>
    <property type="match status" value="1"/>
</dbReference>
<dbReference type="PROSITE" id="PS51866">
    <property type="entry name" value="MOP"/>
    <property type="match status" value="1"/>
</dbReference>
<dbReference type="AlphaFoldDB" id="A0A0U3E6W7"/>
<dbReference type="EMBL" id="CP011266">
    <property type="protein sequence ID" value="ALT68704.1"/>
    <property type="molecule type" value="Genomic_DNA"/>
</dbReference>
<sequence>MILMELSARNQLKGKVTNVELGAVMANIKIEVSEPSVITAVITKESAERLGLTEGDDVCALIKSTEVIVGK</sequence>
<dbReference type="Gene3D" id="2.40.50.100">
    <property type="match status" value="1"/>
</dbReference>
<dbReference type="SUPFAM" id="SSF50331">
    <property type="entry name" value="MOP-like"/>
    <property type="match status" value="1"/>
</dbReference>
<name>A0A0U3E6W7_9EURY</name>
<dbReference type="InterPro" id="IPR005116">
    <property type="entry name" value="Transp-assoc_OB_typ1"/>
</dbReference>
<dbReference type="Proteomes" id="UP000067738">
    <property type="component" value="Chromosome"/>
</dbReference>
<dbReference type="GO" id="GO:0005886">
    <property type="term" value="C:plasma membrane"/>
    <property type="evidence" value="ECO:0007669"/>
    <property type="project" value="UniProtKB-SubCell"/>
</dbReference>
<dbReference type="GO" id="GO:0015689">
    <property type="term" value="P:molybdate ion transport"/>
    <property type="evidence" value="ECO:0007669"/>
    <property type="project" value="InterPro"/>
</dbReference>
<evidence type="ECO:0000313" key="5">
    <source>
        <dbReference type="Proteomes" id="UP000067738"/>
    </source>
</evidence>
<keyword evidence="2" id="KW-0500">Molybdenum</keyword>
<dbReference type="KEGG" id="mmil:sm9_0915"/>
<evidence type="ECO:0000313" key="4">
    <source>
        <dbReference type="EMBL" id="ALT68704.1"/>
    </source>
</evidence>
<accession>A0A0U3E6W7</accession>
<comment type="subcellular location">
    <subcellularLocation>
        <location evidence="1">Cell membrane</location>
        <topology evidence="1">Peripheral membrane protein</topology>
    </subcellularLocation>
</comment>
<dbReference type="PATRIC" id="fig|230361.4.peg.943"/>
<reference evidence="4 5" key="1">
    <citation type="submission" date="2015-04" db="EMBL/GenBank/DDBJ databases">
        <title>The complete genome sequence of the rumen methanogen Methanobrevibacter millerae SM9.</title>
        <authorList>
            <person name="Leahy S.C."/>
            <person name="Kelly W.J."/>
            <person name="Pacheco D.M."/>
            <person name="Li D."/>
            <person name="Altermann E."/>
            <person name="Attwood G.T."/>
        </authorList>
    </citation>
    <scope>NUCLEOTIDE SEQUENCE [LARGE SCALE GENOMIC DNA]</scope>
    <source>
        <strain evidence="4 5">SM9</strain>
    </source>
</reference>
<organism evidence="4 5">
    <name type="scientific">Methanobrevibacter millerae</name>
    <dbReference type="NCBI Taxonomy" id="230361"/>
    <lineage>
        <taxon>Archaea</taxon>
        <taxon>Methanobacteriati</taxon>
        <taxon>Methanobacteriota</taxon>
        <taxon>Methanomada group</taxon>
        <taxon>Methanobacteria</taxon>
        <taxon>Methanobacteriales</taxon>
        <taxon>Methanobacteriaceae</taxon>
        <taxon>Methanobrevibacter</taxon>
    </lineage>
</organism>
<proteinExistence type="predicted"/>
<feature type="domain" description="Mop" evidence="3">
    <location>
        <begin position="5"/>
        <end position="71"/>
    </location>
</feature>
<evidence type="ECO:0000256" key="2">
    <source>
        <dbReference type="ARBA" id="ARBA00022505"/>
    </source>
</evidence>
<protein>
    <submittedName>
        <fullName evidence="4">Molybdenum-pterin binding protein Mop1</fullName>
    </submittedName>
</protein>